<comment type="caution">
    <text evidence="4">The sequence shown here is derived from an EMBL/GenBank/DDBJ whole genome shotgun (WGS) entry which is preliminary data.</text>
</comment>
<feature type="domain" description="ABC transporter" evidence="3">
    <location>
        <begin position="4"/>
        <end position="228"/>
    </location>
</feature>
<keyword evidence="5" id="KW-1185">Reference proteome</keyword>
<dbReference type="PANTHER" id="PTHR43158:SF2">
    <property type="entry name" value="SKFA PEPTIDE EXPORT ATP-BINDING PROTEIN SKFE"/>
    <property type="match status" value="1"/>
</dbReference>
<dbReference type="InterPro" id="IPR003439">
    <property type="entry name" value="ABC_transporter-like_ATP-bd"/>
</dbReference>
<dbReference type="RefSeq" id="WP_076922187.1">
    <property type="nucleotide sequence ID" value="NZ_CAMAPB010000014.1"/>
</dbReference>
<organism evidence="4 5">
    <name type="scientific">Pseudoalteromonas haloplanktis</name>
    <name type="common">Alteromonas haloplanktis</name>
    <dbReference type="NCBI Taxonomy" id="228"/>
    <lineage>
        <taxon>Bacteria</taxon>
        <taxon>Pseudomonadati</taxon>
        <taxon>Pseudomonadota</taxon>
        <taxon>Gammaproteobacteria</taxon>
        <taxon>Alteromonadales</taxon>
        <taxon>Pseudoalteromonadaceae</taxon>
        <taxon>Pseudoalteromonas</taxon>
    </lineage>
</organism>
<proteinExistence type="predicted"/>
<sequence length="483" mass="54208">MRSILLQQFSGYLSTDDSVRYYIDDLTWQVKQGEHWVLLGGNGAGKSALAAALIGEAKQQSGQRHSTFNKLQLVSSDLQKQLLNTHRKSEKPQKVTDMLFAEPQINSDLCQQLITAFNFDALLNRDFTDLSTGETRKLLLIKALSANSDLVVLDEPFDGLDSESVGQLNRLLQQLSAQTCFVFVLNRVDEIPAFVDHFAYVNNGRLQHSLAKPCAAKRADLFKLLHLEHTSLSIPDAPEHCFKSATNTPLVKLTNVHVRYSEQTIFENLNWTINQYQHWQLTGKNGSGKTCLLNLITGDNPQCYNNEIEVFGFKRGTGESIWDIKQHIGYISNTLHLQYRVSISALNTIISGFFDSIGLYQQASELQTRLAKEWLALIGLSDKTNSAFTQLSYGDQRLLLIVRAMVKHPALLILDEPCLGLDEANRQRVLLLIEKVCAAKTSTVIYVNHHAADTIKGIEHTLKMEDFKPAHYGQQAAHSETLI</sequence>
<feature type="domain" description="ABC transporter" evidence="3">
    <location>
        <begin position="251"/>
        <end position="483"/>
    </location>
</feature>
<evidence type="ECO:0000256" key="2">
    <source>
        <dbReference type="ARBA" id="ARBA00022840"/>
    </source>
</evidence>
<dbReference type="SUPFAM" id="SSF52540">
    <property type="entry name" value="P-loop containing nucleoside triphosphate hydrolases"/>
    <property type="match status" value="2"/>
</dbReference>
<dbReference type="GO" id="GO:0016887">
    <property type="term" value="F:ATP hydrolysis activity"/>
    <property type="evidence" value="ECO:0007669"/>
    <property type="project" value="InterPro"/>
</dbReference>
<keyword evidence="2 4" id="KW-0067">ATP-binding</keyword>
<dbReference type="Pfam" id="PF00005">
    <property type="entry name" value="ABC_tran"/>
    <property type="match status" value="2"/>
</dbReference>
<reference evidence="4" key="1">
    <citation type="submission" date="2022-07" db="EMBL/GenBank/DDBJ databases">
        <authorList>
            <person name="Criscuolo A."/>
        </authorList>
    </citation>
    <scope>NUCLEOTIDE SEQUENCE</scope>
    <source>
        <strain evidence="4">CIP103197</strain>
    </source>
</reference>
<dbReference type="InterPro" id="IPR027417">
    <property type="entry name" value="P-loop_NTPase"/>
</dbReference>
<name>A0A9W4VU45_PSEHA</name>
<dbReference type="GO" id="GO:0005524">
    <property type="term" value="F:ATP binding"/>
    <property type="evidence" value="ECO:0007669"/>
    <property type="project" value="UniProtKB-KW"/>
</dbReference>
<dbReference type="PROSITE" id="PS00211">
    <property type="entry name" value="ABC_TRANSPORTER_1"/>
    <property type="match status" value="1"/>
</dbReference>
<keyword evidence="1" id="KW-0547">Nucleotide-binding</keyword>
<dbReference type="PANTHER" id="PTHR43158">
    <property type="entry name" value="SKFA PEPTIDE EXPORT ATP-BINDING PROTEIN SKFE"/>
    <property type="match status" value="1"/>
</dbReference>
<dbReference type="EMBL" id="CAMAPB010000014">
    <property type="protein sequence ID" value="CAH9055581.1"/>
    <property type="molecule type" value="Genomic_DNA"/>
</dbReference>
<evidence type="ECO:0000256" key="1">
    <source>
        <dbReference type="ARBA" id="ARBA00022741"/>
    </source>
</evidence>
<dbReference type="InterPro" id="IPR003593">
    <property type="entry name" value="AAA+_ATPase"/>
</dbReference>
<dbReference type="CDD" id="cd00267">
    <property type="entry name" value="ABC_ATPase"/>
    <property type="match status" value="1"/>
</dbReference>
<dbReference type="PROSITE" id="PS50893">
    <property type="entry name" value="ABC_TRANSPORTER_2"/>
    <property type="match status" value="2"/>
</dbReference>
<dbReference type="InterPro" id="IPR017871">
    <property type="entry name" value="ABC_transporter-like_CS"/>
</dbReference>
<dbReference type="Gene3D" id="3.40.50.300">
    <property type="entry name" value="P-loop containing nucleotide triphosphate hydrolases"/>
    <property type="match status" value="2"/>
</dbReference>
<evidence type="ECO:0000313" key="5">
    <source>
        <dbReference type="Proteomes" id="UP001152447"/>
    </source>
</evidence>
<protein>
    <submittedName>
        <fullName evidence="4">ABC transporter ATP-binding protein ModF</fullName>
    </submittedName>
</protein>
<evidence type="ECO:0000259" key="3">
    <source>
        <dbReference type="PROSITE" id="PS50893"/>
    </source>
</evidence>
<evidence type="ECO:0000313" key="4">
    <source>
        <dbReference type="EMBL" id="CAH9055581.1"/>
    </source>
</evidence>
<dbReference type="NCBIfam" id="NF008186">
    <property type="entry name" value="PRK10938.1"/>
    <property type="match status" value="1"/>
</dbReference>
<dbReference type="SMART" id="SM00382">
    <property type="entry name" value="AAA"/>
    <property type="match status" value="2"/>
</dbReference>
<dbReference type="AlphaFoldDB" id="A0A9W4VU45"/>
<dbReference type="Proteomes" id="UP001152447">
    <property type="component" value="Unassembled WGS sequence"/>
</dbReference>
<gene>
    <name evidence="4" type="primary">modF</name>
    <name evidence="4" type="ORF">PSEHALCIP103_01270</name>
</gene>
<accession>A0A9W4VU45</accession>